<feature type="compositionally biased region" description="Low complexity" evidence="1">
    <location>
        <begin position="419"/>
        <end position="457"/>
    </location>
</feature>
<evidence type="ECO:0000256" key="1">
    <source>
        <dbReference type="SAM" id="MobiDB-lite"/>
    </source>
</evidence>
<reference evidence="3" key="1">
    <citation type="submission" date="2016-11" db="UniProtKB">
        <authorList>
            <consortium name="WormBaseParasite"/>
        </authorList>
    </citation>
    <scope>IDENTIFICATION</scope>
</reference>
<feature type="compositionally biased region" description="Basic and acidic residues" evidence="1">
    <location>
        <begin position="614"/>
        <end position="649"/>
    </location>
</feature>
<feature type="region of interest" description="Disordered" evidence="1">
    <location>
        <begin position="296"/>
        <end position="315"/>
    </location>
</feature>
<feature type="compositionally biased region" description="Low complexity" evidence="1">
    <location>
        <begin position="682"/>
        <end position="691"/>
    </location>
</feature>
<name>A0A1I8FNB2_9PLAT</name>
<feature type="compositionally biased region" description="Low complexity" evidence="1">
    <location>
        <begin position="213"/>
        <end position="228"/>
    </location>
</feature>
<evidence type="ECO:0000313" key="3">
    <source>
        <dbReference type="WBParaSite" id="maker-unitig_39917-snap-gene-0.1-mRNA-1"/>
    </source>
</evidence>
<evidence type="ECO:0000313" key="2">
    <source>
        <dbReference type="Proteomes" id="UP000095280"/>
    </source>
</evidence>
<accession>A0A1I8FNB2</accession>
<feature type="region of interest" description="Disordered" evidence="1">
    <location>
        <begin position="388"/>
        <end position="459"/>
    </location>
</feature>
<dbReference type="Proteomes" id="UP000095280">
    <property type="component" value="Unplaced"/>
</dbReference>
<feature type="compositionally biased region" description="Low complexity" evidence="1">
    <location>
        <begin position="189"/>
        <end position="204"/>
    </location>
</feature>
<dbReference type="AlphaFoldDB" id="A0A1I8FNB2"/>
<feature type="region of interest" description="Disordered" evidence="1">
    <location>
        <begin position="91"/>
        <end position="228"/>
    </location>
</feature>
<feature type="compositionally biased region" description="Low complexity" evidence="1">
    <location>
        <begin position="145"/>
        <end position="164"/>
    </location>
</feature>
<feature type="compositionally biased region" description="Basic residues" evidence="1">
    <location>
        <begin position="669"/>
        <end position="681"/>
    </location>
</feature>
<protein>
    <submittedName>
        <fullName evidence="3">Rho-GAP domain-containing protein</fullName>
    </submittedName>
</protein>
<keyword evidence="2" id="KW-1185">Reference proteome</keyword>
<organism evidence="2 3">
    <name type="scientific">Macrostomum lignano</name>
    <dbReference type="NCBI Taxonomy" id="282301"/>
    <lineage>
        <taxon>Eukaryota</taxon>
        <taxon>Metazoa</taxon>
        <taxon>Spiralia</taxon>
        <taxon>Lophotrochozoa</taxon>
        <taxon>Platyhelminthes</taxon>
        <taxon>Rhabditophora</taxon>
        <taxon>Macrostomorpha</taxon>
        <taxon>Macrostomida</taxon>
        <taxon>Macrostomidae</taxon>
        <taxon>Macrostomum</taxon>
    </lineage>
</organism>
<proteinExistence type="predicted"/>
<feature type="compositionally biased region" description="Basic and acidic residues" evidence="1">
    <location>
        <begin position="580"/>
        <end position="589"/>
    </location>
</feature>
<sequence length="821" mass="90655">PRSKLALIRALCTYVKAVIPAAPRHEMASIETGHQLLAVERPVFWWTVPEEAPHRAKSVGLDGAKRATRFHGLAEILKAAQPPRFAALPVGIRKQQQPAASQQMDAPSPQQRTTGKQPSQLLAAFSASNKDLMPRAAQRQQRPIATAGTKTSATPATTTATKTHATFKEQRPLPHHNNSSNNKGPRPQPATTQQPRTMPQQEQTATKGPMPQQPQTAAAQQRPQHQSRCLAIAASASGAAAASHRSSAAALFRQCNDLARHSANRYKQQQQLPGPQRAKSTINMLDDPRAVLDAARGRTSTSNLTTPTRPRPEPPVDSLLFVRIISTFISLSLISRQPPQSHHSDDAPKPLTQQYVLGFFCQAGSELVLDSQPHRLVLTATRPALARHLMNLPPPPKPIEDRALSLASRHPPPPHAGCSSSYAPSAAEASYKTAQRATAPPPQQQQQQHSSQQPASSNNTHLDRLNRLAEMRADCANLKTSSTDWHFWTADDRTQARLSCRSEVLARASRARRGQIEEEALLDCAFVRLRETVESKSPPVGKPRTRPNGVSAPPRPPQRQREYSRVKRTRGGAPSRRIRQHEEWLRDQQRPPAASADYSGAAEWTMTMNRPRRLHSEDEEKPGQAVAEREREEQRPEEQEREASERGQNDEEAAARAPRVRRDAELAAARRRSGAFRRLPSRSRGGSSGSRRQMEAGMAAAKMNERMRRFAELEAQATYSGSSLEGGSREQEELKDRPTALRGATAGRSDEPPRRRRRPKPSPLIRLLGRLSGYFDFLGPQQQRAAAAAGLCSNRRQEVYRDPLLRAPTVNNGRNVNGDAG</sequence>
<feature type="compositionally biased region" description="Polar residues" evidence="1">
    <location>
        <begin position="94"/>
        <end position="120"/>
    </location>
</feature>
<feature type="compositionally biased region" description="Basic and acidic residues" evidence="1">
    <location>
        <begin position="727"/>
        <end position="739"/>
    </location>
</feature>
<feature type="region of interest" description="Disordered" evidence="1">
    <location>
        <begin position="534"/>
        <end position="701"/>
    </location>
</feature>
<dbReference type="WBParaSite" id="maker-unitig_39917-snap-gene-0.1-mRNA-1">
    <property type="protein sequence ID" value="maker-unitig_39917-snap-gene-0.1-mRNA-1"/>
    <property type="gene ID" value="maker-unitig_39917-snap-gene-0.1"/>
</dbReference>
<feature type="region of interest" description="Disordered" evidence="1">
    <location>
        <begin position="714"/>
        <end position="764"/>
    </location>
</feature>